<evidence type="ECO:0000313" key="3">
    <source>
        <dbReference type="Proteomes" id="UP000250235"/>
    </source>
</evidence>
<dbReference type="AlphaFoldDB" id="A0A2Z7CUK1"/>
<name>A0A2Z7CUK1_9LAMI</name>
<gene>
    <name evidence="2" type="ORF">F511_13757</name>
</gene>
<proteinExistence type="predicted"/>
<feature type="compositionally biased region" description="Basic residues" evidence="1">
    <location>
        <begin position="143"/>
        <end position="156"/>
    </location>
</feature>
<protein>
    <submittedName>
        <fullName evidence="2">Uncharacterized protein</fullName>
    </submittedName>
</protein>
<accession>A0A2Z7CUK1</accession>
<dbReference type="Proteomes" id="UP000250235">
    <property type="component" value="Unassembled WGS sequence"/>
</dbReference>
<dbReference type="EMBL" id="KQ992340">
    <property type="protein sequence ID" value="KZV50751.1"/>
    <property type="molecule type" value="Genomic_DNA"/>
</dbReference>
<organism evidence="2 3">
    <name type="scientific">Dorcoceras hygrometricum</name>
    <dbReference type="NCBI Taxonomy" id="472368"/>
    <lineage>
        <taxon>Eukaryota</taxon>
        <taxon>Viridiplantae</taxon>
        <taxon>Streptophyta</taxon>
        <taxon>Embryophyta</taxon>
        <taxon>Tracheophyta</taxon>
        <taxon>Spermatophyta</taxon>
        <taxon>Magnoliopsida</taxon>
        <taxon>eudicotyledons</taxon>
        <taxon>Gunneridae</taxon>
        <taxon>Pentapetalae</taxon>
        <taxon>asterids</taxon>
        <taxon>lamiids</taxon>
        <taxon>Lamiales</taxon>
        <taxon>Gesneriaceae</taxon>
        <taxon>Didymocarpoideae</taxon>
        <taxon>Trichosporeae</taxon>
        <taxon>Loxocarpinae</taxon>
        <taxon>Dorcoceras</taxon>
    </lineage>
</organism>
<sequence>MNYMNCYGGVRPELVDVCRAKRCKLSCHSAYYAGDLKRARVRTVLGWVTSWKVLVRQAADVAPLDLVVHVGCKSVIQILTGNTISAGDRATVEEDCGRYRQSGPRPEMRLLRQPALEGLTRSARTDSPRRIGRKQFSGEDGRRWRRTAGGGRRRGERRGGAI</sequence>
<feature type="region of interest" description="Disordered" evidence="1">
    <location>
        <begin position="114"/>
        <end position="162"/>
    </location>
</feature>
<evidence type="ECO:0000313" key="2">
    <source>
        <dbReference type="EMBL" id="KZV50751.1"/>
    </source>
</evidence>
<keyword evidence="3" id="KW-1185">Reference proteome</keyword>
<reference evidence="2 3" key="1">
    <citation type="journal article" date="2015" name="Proc. Natl. Acad. Sci. U.S.A.">
        <title>The resurrection genome of Boea hygrometrica: A blueprint for survival of dehydration.</title>
        <authorList>
            <person name="Xiao L."/>
            <person name="Yang G."/>
            <person name="Zhang L."/>
            <person name="Yang X."/>
            <person name="Zhao S."/>
            <person name="Ji Z."/>
            <person name="Zhou Q."/>
            <person name="Hu M."/>
            <person name="Wang Y."/>
            <person name="Chen M."/>
            <person name="Xu Y."/>
            <person name="Jin H."/>
            <person name="Xiao X."/>
            <person name="Hu G."/>
            <person name="Bao F."/>
            <person name="Hu Y."/>
            <person name="Wan P."/>
            <person name="Li L."/>
            <person name="Deng X."/>
            <person name="Kuang T."/>
            <person name="Xiang C."/>
            <person name="Zhu J.K."/>
            <person name="Oliver M.J."/>
            <person name="He Y."/>
        </authorList>
    </citation>
    <scope>NUCLEOTIDE SEQUENCE [LARGE SCALE GENOMIC DNA]</scope>
    <source>
        <strain evidence="3">cv. XS01</strain>
    </source>
</reference>
<evidence type="ECO:0000256" key="1">
    <source>
        <dbReference type="SAM" id="MobiDB-lite"/>
    </source>
</evidence>